<evidence type="ECO:0000259" key="6">
    <source>
        <dbReference type="PROSITE" id="PS50943"/>
    </source>
</evidence>
<dbReference type="AlphaFoldDB" id="A0A3S2VCT0"/>
<keyword evidence="9" id="KW-1185">Reference proteome</keyword>
<evidence type="ECO:0000256" key="5">
    <source>
        <dbReference type="PROSITE-ProRule" id="PRU00335"/>
    </source>
</evidence>
<evidence type="ECO:0000256" key="4">
    <source>
        <dbReference type="ARBA" id="ARBA00023163"/>
    </source>
</evidence>
<dbReference type="CDD" id="cd00093">
    <property type="entry name" value="HTH_XRE"/>
    <property type="match status" value="1"/>
</dbReference>
<dbReference type="InterPro" id="IPR050109">
    <property type="entry name" value="HTH-type_TetR-like_transc_reg"/>
</dbReference>
<dbReference type="PROSITE" id="PS50977">
    <property type="entry name" value="HTH_TETR_2"/>
    <property type="match status" value="1"/>
</dbReference>
<accession>A0A3S2VCT0</accession>
<proteinExistence type="predicted"/>
<dbReference type="InterPro" id="IPR009057">
    <property type="entry name" value="Homeodomain-like_sf"/>
</dbReference>
<dbReference type="SUPFAM" id="SSF47413">
    <property type="entry name" value="lambda repressor-like DNA-binding domains"/>
    <property type="match status" value="1"/>
</dbReference>
<dbReference type="Pfam" id="PF01381">
    <property type="entry name" value="HTH_3"/>
    <property type="match status" value="1"/>
</dbReference>
<dbReference type="InterPro" id="IPR036271">
    <property type="entry name" value="Tet_transcr_reg_TetR-rel_C_sf"/>
</dbReference>
<dbReference type="GO" id="GO:0000976">
    <property type="term" value="F:transcription cis-regulatory region binding"/>
    <property type="evidence" value="ECO:0007669"/>
    <property type="project" value="TreeGrafter"/>
</dbReference>
<evidence type="ECO:0000259" key="7">
    <source>
        <dbReference type="PROSITE" id="PS50977"/>
    </source>
</evidence>
<evidence type="ECO:0000313" key="8">
    <source>
        <dbReference type="EMBL" id="RVU19949.1"/>
    </source>
</evidence>
<dbReference type="SMART" id="SM00530">
    <property type="entry name" value="HTH_XRE"/>
    <property type="match status" value="1"/>
</dbReference>
<dbReference type="InterPro" id="IPR001647">
    <property type="entry name" value="HTH_TetR"/>
</dbReference>
<dbReference type="InterPro" id="IPR001387">
    <property type="entry name" value="Cro/C1-type_HTH"/>
</dbReference>
<dbReference type="Gene3D" id="1.10.357.10">
    <property type="entry name" value="Tetracycline Repressor, domain 2"/>
    <property type="match status" value="1"/>
</dbReference>
<evidence type="ECO:0000313" key="9">
    <source>
        <dbReference type="Proteomes" id="UP000283128"/>
    </source>
</evidence>
<dbReference type="PRINTS" id="PR00455">
    <property type="entry name" value="HTHTETR"/>
</dbReference>
<dbReference type="Gene3D" id="1.10.260.40">
    <property type="entry name" value="lambda repressor-like DNA-binding domains"/>
    <property type="match status" value="1"/>
</dbReference>
<dbReference type="Pfam" id="PF00440">
    <property type="entry name" value="TetR_N"/>
    <property type="match status" value="1"/>
</dbReference>
<protein>
    <submittedName>
        <fullName evidence="8">TetR family transcriptional regulator</fullName>
    </submittedName>
</protein>
<dbReference type="EMBL" id="RZYA01000016">
    <property type="protein sequence ID" value="RVU19949.1"/>
    <property type="molecule type" value="Genomic_DNA"/>
</dbReference>
<dbReference type="GO" id="GO:0003700">
    <property type="term" value="F:DNA-binding transcription factor activity"/>
    <property type="evidence" value="ECO:0007669"/>
    <property type="project" value="TreeGrafter"/>
</dbReference>
<dbReference type="InterPro" id="IPR010982">
    <property type="entry name" value="Lambda_DNA-bd_dom_sf"/>
</dbReference>
<keyword evidence="2" id="KW-0805">Transcription regulation</keyword>
<dbReference type="InterPro" id="IPR039538">
    <property type="entry name" value="BetI_C"/>
</dbReference>
<feature type="DNA-binding region" description="H-T-H motif" evidence="5">
    <location>
        <begin position="129"/>
        <end position="148"/>
    </location>
</feature>
<dbReference type="PROSITE" id="PS50943">
    <property type="entry name" value="HTH_CROC1"/>
    <property type="match status" value="1"/>
</dbReference>
<keyword evidence="4" id="KW-0804">Transcription</keyword>
<dbReference type="Pfam" id="PF13977">
    <property type="entry name" value="TetR_C_6"/>
    <property type="match status" value="1"/>
</dbReference>
<name>A0A3S2VCT0_9ACTN</name>
<comment type="caution">
    <text evidence="8">The sequence shown here is derived from an EMBL/GenBank/DDBJ whole genome shotgun (WGS) entry which is preliminary data.</text>
</comment>
<evidence type="ECO:0000256" key="3">
    <source>
        <dbReference type="ARBA" id="ARBA00023125"/>
    </source>
</evidence>
<dbReference type="Proteomes" id="UP000283128">
    <property type="component" value="Unassembled WGS sequence"/>
</dbReference>
<gene>
    <name evidence="8" type="ORF">EOT10_28485</name>
</gene>
<dbReference type="RefSeq" id="WP_127831203.1">
    <property type="nucleotide sequence ID" value="NZ_RZYA01000016.1"/>
</dbReference>
<reference evidence="8 9" key="1">
    <citation type="submission" date="2019-01" db="EMBL/GenBank/DDBJ databases">
        <title>Genome sequences of Streptomyces and Rhizobium isolates collected from root and soil.</title>
        <authorList>
            <person name="Chhettri S."/>
            <person name="Sevigny J.L."/>
            <person name="Sen A."/>
            <person name="Ennis N."/>
            <person name="Tisa L."/>
        </authorList>
    </citation>
    <scope>NUCLEOTIDE SEQUENCE [LARGE SCALE GENOMIC DNA]</scope>
    <source>
        <strain evidence="8 9">San01</strain>
    </source>
</reference>
<feature type="domain" description="HTH tetR-type" evidence="7">
    <location>
        <begin position="106"/>
        <end position="166"/>
    </location>
</feature>
<feature type="domain" description="HTH cro/C1-type" evidence="6">
    <location>
        <begin position="31"/>
        <end position="76"/>
    </location>
</feature>
<sequence>MTSIQGGGEDGAGDTATLADRARLVVLSAPISQREFADRVGMDPTALSKALRGNRRLRDHEVAAIAQVGRVSQRYLRTGEGKAPVARGGTGGGQAVRRRADAVDADLRRAQILEATARLIARRGFHKVRVSDIARACGTSTGTVHYHFPTKDDALRSALVFYAERFHTRLEEEFKTADSTVEKLRRLIEVQLPTTEEDADEWSVWVQSWNEAVLDPTLREGQRSVYARWRQIVVDLLRTCQREGMAEGADAEAMAGRFTSMVDGLAIQVLAGTGDMDAARMRELLLDAFEPYITLR</sequence>
<dbReference type="SUPFAM" id="SSF48498">
    <property type="entry name" value="Tetracyclin repressor-like, C-terminal domain"/>
    <property type="match status" value="1"/>
</dbReference>
<evidence type="ECO:0000256" key="2">
    <source>
        <dbReference type="ARBA" id="ARBA00023015"/>
    </source>
</evidence>
<dbReference type="OrthoDB" id="5119743at2"/>
<dbReference type="PANTHER" id="PTHR30055:SF234">
    <property type="entry name" value="HTH-TYPE TRANSCRIPTIONAL REGULATOR BETI"/>
    <property type="match status" value="1"/>
</dbReference>
<dbReference type="PANTHER" id="PTHR30055">
    <property type="entry name" value="HTH-TYPE TRANSCRIPTIONAL REGULATOR RUTR"/>
    <property type="match status" value="1"/>
</dbReference>
<dbReference type="SUPFAM" id="SSF46689">
    <property type="entry name" value="Homeodomain-like"/>
    <property type="match status" value="1"/>
</dbReference>
<evidence type="ECO:0000256" key="1">
    <source>
        <dbReference type="ARBA" id="ARBA00022491"/>
    </source>
</evidence>
<organism evidence="8 9">
    <name type="scientific">Streptomyces antnestii</name>
    <dbReference type="NCBI Taxonomy" id="2494256"/>
    <lineage>
        <taxon>Bacteria</taxon>
        <taxon>Bacillati</taxon>
        <taxon>Actinomycetota</taxon>
        <taxon>Actinomycetes</taxon>
        <taxon>Kitasatosporales</taxon>
        <taxon>Streptomycetaceae</taxon>
        <taxon>Streptomyces</taxon>
    </lineage>
</organism>
<keyword evidence="1" id="KW-0678">Repressor</keyword>
<keyword evidence="3 5" id="KW-0238">DNA-binding</keyword>